<dbReference type="InterPro" id="IPR018490">
    <property type="entry name" value="cNMP-bd_dom_sf"/>
</dbReference>
<dbReference type="Proteomes" id="UP000526625">
    <property type="component" value="Unassembled WGS sequence"/>
</dbReference>
<dbReference type="CDD" id="cd00038">
    <property type="entry name" value="CAP_ED"/>
    <property type="match status" value="1"/>
</dbReference>
<evidence type="ECO:0000313" key="1">
    <source>
        <dbReference type="EMBL" id="MBB6493378.1"/>
    </source>
</evidence>
<dbReference type="EMBL" id="JACHBF010000010">
    <property type="protein sequence ID" value="MBB6493378.1"/>
    <property type="molecule type" value="Genomic_DNA"/>
</dbReference>
<name>A0ABR6R2H1_RHITR</name>
<dbReference type="InterPro" id="IPR000595">
    <property type="entry name" value="cNMP-bd_dom"/>
</dbReference>
<sequence length="228" mass="26271">MSPDATRLLFSHGDEIGQIKAIADSRIELMNTEAFFTKIRTYTPLSEKAELAWSSLLRPRQYRKEEPFIRAGDVPTTYAFVVKGLLCQQYVGRDGNMIIKCFFPENRIASSVSATLLGEPSPFAITAIENTNVLEYDFAAFRLLVSDFADIAAFYIRYMERHWIIDKEPGEIAFRHDDAMQRYIDFIRKEPELHKRLKQHHIAAWLGITPESLSRLRKTIAITRPDRG</sequence>
<evidence type="ECO:0000313" key="2">
    <source>
        <dbReference type="Proteomes" id="UP000526625"/>
    </source>
</evidence>
<dbReference type="Gene3D" id="2.60.120.10">
    <property type="entry name" value="Jelly Rolls"/>
    <property type="match status" value="1"/>
</dbReference>
<reference evidence="1 2" key="1">
    <citation type="submission" date="2020-08" db="EMBL/GenBank/DDBJ databases">
        <title>Genomic Encyclopedia of Type Strains, Phase IV (KMG-V): Genome sequencing to study the core and pangenomes of soil and plant-associated prokaryotes.</title>
        <authorList>
            <person name="Whitman W."/>
        </authorList>
    </citation>
    <scope>NUCLEOTIDE SEQUENCE [LARGE SCALE GENOMIC DNA]</scope>
    <source>
        <strain evidence="1 2">SEMIA 4059</strain>
    </source>
</reference>
<keyword evidence="2" id="KW-1185">Reference proteome</keyword>
<organism evidence="1 2">
    <name type="scientific">Rhizobium tropici</name>
    <dbReference type="NCBI Taxonomy" id="398"/>
    <lineage>
        <taxon>Bacteria</taxon>
        <taxon>Pseudomonadati</taxon>
        <taxon>Pseudomonadota</taxon>
        <taxon>Alphaproteobacteria</taxon>
        <taxon>Hyphomicrobiales</taxon>
        <taxon>Rhizobiaceae</taxon>
        <taxon>Rhizobium/Agrobacterium group</taxon>
        <taxon>Rhizobium</taxon>
    </lineage>
</organism>
<accession>A0ABR6R2H1</accession>
<comment type="caution">
    <text evidence="1">The sequence shown here is derived from an EMBL/GenBank/DDBJ whole genome shotgun (WGS) entry which is preliminary data.</text>
</comment>
<dbReference type="SUPFAM" id="SSF51206">
    <property type="entry name" value="cAMP-binding domain-like"/>
    <property type="match status" value="1"/>
</dbReference>
<dbReference type="RefSeq" id="WP_015343217.1">
    <property type="nucleotide sequence ID" value="NZ_JAADZA010000009.1"/>
</dbReference>
<gene>
    <name evidence="1" type="ORF">GGD45_003804</name>
</gene>
<protein>
    <submittedName>
        <fullName evidence="1">CRP-like cAMP-binding protein</fullName>
    </submittedName>
</protein>
<proteinExistence type="predicted"/>
<dbReference type="InterPro" id="IPR014710">
    <property type="entry name" value="RmlC-like_jellyroll"/>
</dbReference>